<reference evidence="2" key="2">
    <citation type="journal article" date="2015" name="Fish Shellfish Immunol.">
        <title>Early steps in the European eel (Anguilla anguilla)-Vibrio vulnificus interaction in the gills: Role of the RtxA13 toxin.</title>
        <authorList>
            <person name="Callol A."/>
            <person name="Pajuelo D."/>
            <person name="Ebbesson L."/>
            <person name="Teles M."/>
            <person name="MacKenzie S."/>
            <person name="Amaro C."/>
        </authorList>
    </citation>
    <scope>NUCLEOTIDE SEQUENCE</scope>
</reference>
<proteinExistence type="predicted"/>
<accession>A0A0E9RAJ3</accession>
<reference evidence="2" key="1">
    <citation type="submission" date="2014-11" db="EMBL/GenBank/DDBJ databases">
        <authorList>
            <person name="Amaro Gonzalez C."/>
        </authorList>
    </citation>
    <scope>NUCLEOTIDE SEQUENCE</scope>
</reference>
<dbReference type="EMBL" id="GBXM01083234">
    <property type="protein sequence ID" value="JAH25343.1"/>
    <property type="molecule type" value="Transcribed_RNA"/>
</dbReference>
<evidence type="ECO:0000256" key="1">
    <source>
        <dbReference type="SAM" id="MobiDB-lite"/>
    </source>
</evidence>
<protein>
    <submittedName>
        <fullName evidence="2">Uncharacterized protein</fullName>
    </submittedName>
</protein>
<evidence type="ECO:0000313" key="2">
    <source>
        <dbReference type="EMBL" id="JAH25343.1"/>
    </source>
</evidence>
<sequence>MMRSNQHGPKSPEECFSTSFNPCRKKKKN</sequence>
<dbReference type="AlphaFoldDB" id="A0A0E9RAJ3"/>
<name>A0A0E9RAJ3_ANGAN</name>
<organism evidence="2">
    <name type="scientific">Anguilla anguilla</name>
    <name type="common">European freshwater eel</name>
    <name type="synonym">Muraena anguilla</name>
    <dbReference type="NCBI Taxonomy" id="7936"/>
    <lineage>
        <taxon>Eukaryota</taxon>
        <taxon>Metazoa</taxon>
        <taxon>Chordata</taxon>
        <taxon>Craniata</taxon>
        <taxon>Vertebrata</taxon>
        <taxon>Euteleostomi</taxon>
        <taxon>Actinopterygii</taxon>
        <taxon>Neopterygii</taxon>
        <taxon>Teleostei</taxon>
        <taxon>Anguilliformes</taxon>
        <taxon>Anguillidae</taxon>
        <taxon>Anguilla</taxon>
    </lineage>
</organism>
<feature type="region of interest" description="Disordered" evidence="1">
    <location>
        <begin position="1"/>
        <end position="29"/>
    </location>
</feature>